<organism evidence="2 3">
    <name type="scientific">Roseateles paludis</name>
    <dbReference type="NCBI Taxonomy" id="3145238"/>
    <lineage>
        <taxon>Bacteria</taxon>
        <taxon>Pseudomonadati</taxon>
        <taxon>Pseudomonadota</taxon>
        <taxon>Betaproteobacteria</taxon>
        <taxon>Burkholderiales</taxon>
        <taxon>Sphaerotilaceae</taxon>
        <taxon>Roseateles</taxon>
    </lineage>
</organism>
<reference evidence="2 3" key="1">
    <citation type="submission" date="2024-05" db="EMBL/GenBank/DDBJ databases">
        <title>Roseateles sp. DJS-2-20 16S ribosomal RNA gene Genome sequencing and assembly.</title>
        <authorList>
            <person name="Woo H."/>
        </authorList>
    </citation>
    <scope>NUCLEOTIDE SEQUENCE [LARGE SCALE GENOMIC DNA]</scope>
    <source>
        <strain evidence="2 3">DJS-2-20</strain>
    </source>
</reference>
<keyword evidence="1" id="KW-0812">Transmembrane</keyword>
<evidence type="ECO:0000256" key="1">
    <source>
        <dbReference type="SAM" id="Phobius"/>
    </source>
</evidence>
<dbReference type="EMBL" id="JBDPZD010000002">
    <property type="protein sequence ID" value="MEO3691434.1"/>
    <property type="molecule type" value="Genomic_DNA"/>
</dbReference>
<keyword evidence="3" id="KW-1185">Reference proteome</keyword>
<gene>
    <name evidence="2" type="ORF">ABDJ85_08135</name>
</gene>
<dbReference type="RefSeq" id="WP_347704256.1">
    <property type="nucleotide sequence ID" value="NZ_JBDPZD010000002.1"/>
</dbReference>
<comment type="caution">
    <text evidence="2">The sequence shown here is derived from an EMBL/GenBank/DDBJ whole genome shotgun (WGS) entry which is preliminary data.</text>
</comment>
<accession>A0ABV0G154</accession>
<evidence type="ECO:0000313" key="2">
    <source>
        <dbReference type="EMBL" id="MEO3691434.1"/>
    </source>
</evidence>
<sequence>MDGQQAAGRAARILMASIWPAFVMAGVLEGLVFSVIDPQDLHWFGGEAIEWSRSAIYSVSFLIFWLVTTIACSMTALLVQLPDHEEPGRRSAPNWPR</sequence>
<dbReference type="Proteomes" id="UP001495147">
    <property type="component" value="Unassembled WGS sequence"/>
</dbReference>
<keyword evidence="1" id="KW-1133">Transmembrane helix</keyword>
<protein>
    <recommendedName>
        <fullName evidence="4">Transmembrane protein</fullName>
    </recommendedName>
</protein>
<keyword evidence="1" id="KW-0472">Membrane</keyword>
<evidence type="ECO:0008006" key="4">
    <source>
        <dbReference type="Google" id="ProtNLM"/>
    </source>
</evidence>
<name>A0ABV0G154_9BURK</name>
<evidence type="ECO:0000313" key="3">
    <source>
        <dbReference type="Proteomes" id="UP001495147"/>
    </source>
</evidence>
<feature type="transmembrane region" description="Helical" evidence="1">
    <location>
        <begin position="12"/>
        <end position="36"/>
    </location>
</feature>
<proteinExistence type="predicted"/>
<feature type="transmembrane region" description="Helical" evidence="1">
    <location>
        <begin position="56"/>
        <end position="79"/>
    </location>
</feature>